<dbReference type="EMBL" id="JASGXD010000005">
    <property type="protein sequence ID" value="KAK6005511.1"/>
    <property type="molecule type" value="Genomic_DNA"/>
</dbReference>
<gene>
    <name evidence="3" type="ORF">QM012_007153</name>
</gene>
<keyword evidence="4" id="KW-1185">Reference proteome</keyword>
<comment type="caution">
    <text evidence="3">The sequence shown here is derived from an EMBL/GenBank/DDBJ whole genome shotgun (WGS) entry which is preliminary data.</text>
</comment>
<feature type="region of interest" description="Disordered" evidence="2">
    <location>
        <begin position="155"/>
        <end position="229"/>
    </location>
</feature>
<dbReference type="Proteomes" id="UP001341245">
    <property type="component" value="Unassembled WGS sequence"/>
</dbReference>
<evidence type="ECO:0000256" key="2">
    <source>
        <dbReference type="SAM" id="MobiDB-lite"/>
    </source>
</evidence>
<name>A0ABR0TNL9_AURPU</name>
<reference evidence="3 4" key="1">
    <citation type="submission" date="2023-11" db="EMBL/GenBank/DDBJ databases">
        <title>Draft genome sequence and annotation of the polyextremotolerant black yeast-like fungus Aureobasidium pullulans NRRL 62042.</title>
        <authorList>
            <person name="Dielentheis-Frenken M.R.E."/>
            <person name="Wibberg D."/>
            <person name="Blank L.M."/>
            <person name="Tiso T."/>
        </authorList>
    </citation>
    <scope>NUCLEOTIDE SEQUENCE [LARGE SCALE GENOMIC DNA]</scope>
    <source>
        <strain evidence="3 4">NRRL 62042</strain>
    </source>
</reference>
<sequence>MSRPGPCRRKFDELHPRDRNVKTNRRTRIEANWGCEVQDCIPKKIRPRVELKKGAKMRVGDIGSLEEIWWNWSVELLRGLEELSTMMAGKLEIAQELMIHEVQKRQVDSKNPQRRVAELLLGDIQRLVDNVKRHQADEAAKGNQEQDVNMKTLEEDDFEPGPSIEGPEGKAQAQPPEYTEDGFSPDNMISPTPAPAYAHTGNPQVNGTHPGAHSDTRHGTHQTIGTPNMASFSSFNTSTRPAGARMVKSTKHLNESMQVSVTEMRARAARLRGQAMRLEAEALELETAAAMARKALNNS</sequence>
<evidence type="ECO:0000313" key="3">
    <source>
        <dbReference type="EMBL" id="KAK6005511.1"/>
    </source>
</evidence>
<protein>
    <submittedName>
        <fullName evidence="3">Uncharacterized protein</fullName>
    </submittedName>
</protein>
<proteinExistence type="predicted"/>
<accession>A0ABR0TNL9</accession>
<evidence type="ECO:0000313" key="4">
    <source>
        <dbReference type="Proteomes" id="UP001341245"/>
    </source>
</evidence>
<feature type="coiled-coil region" evidence="1">
    <location>
        <begin position="261"/>
        <end position="295"/>
    </location>
</feature>
<keyword evidence="1" id="KW-0175">Coiled coil</keyword>
<evidence type="ECO:0000256" key="1">
    <source>
        <dbReference type="SAM" id="Coils"/>
    </source>
</evidence>
<organism evidence="3 4">
    <name type="scientific">Aureobasidium pullulans</name>
    <name type="common">Black yeast</name>
    <name type="synonym">Pullularia pullulans</name>
    <dbReference type="NCBI Taxonomy" id="5580"/>
    <lineage>
        <taxon>Eukaryota</taxon>
        <taxon>Fungi</taxon>
        <taxon>Dikarya</taxon>
        <taxon>Ascomycota</taxon>
        <taxon>Pezizomycotina</taxon>
        <taxon>Dothideomycetes</taxon>
        <taxon>Dothideomycetidae</taxon>
        <taxon>Dothideales</taxon>
        <taxon>Saccotheciaceae</taxon>
        <taxon>Aureobasidium</taxon>
    </lineage>
</organism>